<dbReference type="RefSeq" id="WP_143229837.1">
    <property type="nucleotide sequence ID" value="NZ_MSIE01000062.1"/>
</dbReference>
<feature type="domain" description="PAC" evidence="4">
    <location>
        <begin position="1"/>
        <end position="32"/>
    </location>
</feature>
<dbReference type="CDD" id="cd16917">
    <property type="entry name" value="HATPase_UhpB-NarQ-NarX-like"/>
    <property type="match status" value="1"/>
</dbReference>
<dbReference type="Pfam" id="PF07730">
    <property type="entry name" value="HisKA_3"/>
    <property type="match status" value="1"/>
</dbReference>
<organism evidence="5 6">
    <name type="scientific">Actinophytocola xanthii</name>
    <dbReference type="NCBI Taxonomy" id="1912961"/>
    <lineage>
        <taxon>Bacteria</taxon>
        <taxon>Bacillati</taxon>
        <taxon>Actinomycetota</taxon>
        <taxon>Actinomycetes</taxon>
        <taxon>Pseudonocardiales</taxon>
        <taxon>Pseudonocardiaceae</taxon>
    </lineage>
</organism>
<dbReference type="InterPro" id="IPR003594">
    <property type="entry name" value="HATPase_dom"/>
</dbReference>
<dbReference type="Gene3D" id="3.30.565.10">
    <property type="entry name" value="Histidine kinase-like ATPase, C-terminal domain"/>
    <property type="match status" value="1"/>
</dbReference>
<accession>A0A1Q8CC72</accession>
<dbReference type="SMART" id="SM00387">
    <property type="entry name" value="HATPase_c"/>
    <property type="match status" value="1"/>
</dbReference>
<evidence type="ECO:0000256" key="1">
    <source>
        <dbReference type="ARBA" id="ARBA00022679"/>
    </source>
</evidence>
<dbReference type="Gene3D" id="1.20.5.1930">
    <property type="match status" value="1"/>
</dbReference>
<dbReference type="PANTHER" id="PTHR24421">
    <property type="entry name" value="NITRATE/NITRITE SENSOR PROTEIN NARX-RELATED"/>
    <property type="match status" value="1"/>
</dbReference>
<dbReference type="GO" id="GO:0046983">
    <property type="term" value="F:protein dimerization activity"/>
    <property type="evidence" value="ECO:0007669"/>
    <property type="project" value="InterPro"/>
</dbReference>
<evidence type="ECO:0000256" key="3">
    <source>
        <dbReference type="ARBA" id="ARBA00023012"/>
    </source>
</evidence>
<comment type="caution">
    <text evidence="5">The sequence shown here is derived from an EMBL/GenBank/DDBJ whole genome shotgun (WGS) entry which is preliminary data.</text>
</comment>
<gene>
    <name evidence="5" type="ORF">BU204_29375</name>
</gene>
<dbReference type="GO" id="GO:0016020">
    <property type="term" value="C:membrane"/>
    <property type="evidence" value="ECO:0007669"/>
    <property type="project" value="InterPro"/>
</dbReference>
<evidence type="ECO:0000313" key="6">
    <source>
        <dbReference type="Proteomes" id="UP000185596"/>
    </source>
</evidence>
<evidence type="ECO:0000259" key="4">
    <source>
        <dbReference type="PROSITE" id="PS50113"/>
    </source>
</evidence>
<evidence type="ECO:0000256" key="2">
    <source>
        <dbReference type="ARBA" id="ARBA00022777"/>
    </source>
</evidence>
<feature type="non-terminal residue" evidence="5">
    <location>
        <position position="1"/>
    </location>
</feature>
<evidence type="ECO:0000313" key="5">
    <source>
        <dbReference type="EMBL" id="OLF11948.1"/>
    </source>
</evidence>
<dbReference type="Pfam" id="PF02518">
    <property type="entry name" value="HATPase_c"/>
    <property type="match status" value="1"/>
</dbReference>
<keyword evidence="2 5" id="KW-0418">Kinase</keyword>
<dbReference type="Proteomes" id="UP000185596">
    <property type="component" value="Unassembled WGS sequence"/>
</dbReference>
<dbReference type="InterPro" id="IPR011712">
    <property type="entry name" value="Sig_transdc_His_kin_sub3_dim/P"/>
</dbReference>
<reference evidence="5 6" key="1">
    <citation type="submission" date="2016-12" db="EMBL/GenBank/DDBJ databases">
        <title>The draft genome sequence of Actinophytocola sp. 11-183.</title>
        <authorList>
            <person name="Wang W."/>
            <person name="Yuan L."/>
        </authorList>
    </citation>
    <scope>NUCLEOTIDE SEQUENCE [LARGE SCALE GENOMIC DNA]</scope>
    <source>
        <strain evidence="5 6">11-183</strain>
    </source>
</reference>
<protein>
    <submittedName>
        <fullName evidence="5">Histidine kinase</fullName>
    </submittedName>
</protein>
<dbReference type="AlphaFoldDB" id="A0A1Q8CC72"/>
<keyword evidence="3" id="KW-0902">Two-component regulatory system</keyword>
<keyword evidence="1" id="KW-0808">Transferase</keyword>
<dbReference type="InterPro" id="IPR036890">
    <property type="entry name" value="HATPase_C_sf"/>
</dbReference>
<proteinExistence type="predicted"/>
<dbReference type="SUPFAM" id="SSF55874">
    <property type="entry name" value="ATPase domain of HSP90 chaperone/DNA topoisomerase II/histidine kinase"/>
    <property type="match status" value="1"/>
</dbReference>
<name>A0A1Q8CC72_9PSEU</name>
<dbReference type="GO" id="GO:0000155">
    <property type="term" value="F:phosphorelay sensor kinase activity"/>
    <property type="evidence" value="ECO:0007669"/>
    <property type="project" value="InterPro"/>
</dbReference>
<dbReference type="InterPro" id="IPR050482">
    <property type="entry name" value="Sensor_HK_TwoCompSys"/>
</dbReference>
<keyword evidence="6" id="KW-1185">Reference proteome</keyword>
<dbReference type="EMBL" id="MSIE01000062">
    <property type="protein sequence ID" value="OLF11948.1"/>
    <property type="molecule type" value="Genomic_DNA"/>
</dbReference>
<sequence>TALFDDNGRHTGYGKVTRDLTEQRAVEHELSERRRLLNHLVHAQEVERRRIAWDVHDDSIQSMVAVGMRLQLLAARVPEEHTRLLEQLDETVRAAISRLRGLVFQLRPTAIDRHGLIPALSAYLDSIVAGWGLKPVLDSTLDIEPPPATALTIFRICQEALNNVHKHARATTVTVTVRGVEDGIGVRVVDNGVGFRPDLRSSQAHEHFGLIEMRERSETAGGWWTVDSAPGRGTTVEFWLPVPR</sequence>
<dbReference type="InterPro" id="IPR000700">
    <property type="entry name" value="PAS-assoc_C"/>
</dbReference>
<dbReference type="PROSITE" id="PS50113">
    <property type="entry name" value="PAC"/>
    <property type="match status" value="1"/>
</dbReference>